<dbReference type="NCBIfam" id="TIGR01662">
    <property type="entry name" value="HAD-SF-IIIA"/>
    <property type="match status" value="1"/>
</dbReference>
<organism evidence="11 12">
    <name type="scientific">Prochlorococcus marinus subsp. pastoris (strain CCMP1986 / NIES-2087 / MED4)</name>
    <dbReference type="NCBI Taxonomy" id="59919"/>
    <lineage>
        <taxon>Bacteria</taxon>
        <taxon>Bacillati</taxon>
        <taxon>Cyanobacteriota</taxon>
        <taxon>Cyanophyceae</taxon>
        <taxon>Synechococcales</taxon>
        <taxon>Prochlorococcaceae</taxon>
        <taxon>Prochlorococcus</taxon>
    </lineage>
</organism>
<evidence type="ECO:0000256" key="3">
    <source>
        <dbReference type="ARBA" id="ARBA00022723"/>
    </source>
</evidence>
<gene>
    <name evidence="11" type="ordered locus">PMM1214</name>
</gene>
<comment type="similarity">
    <text evidence="7">Belongs to the gmhB family.</text>
</comment>
<feature type="site" description="Contributes to substrate recognition" evidence="9">
    <location>
        <position position="123"/>
    </location>
</feature>
<name>Q7V0P2_PROMP</name>
<dbReference type="PANTHER" id="PTHR42891">
    <property type="entry name" value="D-GLYCERO-BETA-D-MANNO-HEPTOSE-1,7-BISPHOSPHATE 7-PHOSPHATASE"/>
    <property type="match status" value="1"/>
</dbReference>
<dbReference type="NCBIfam" id="TIGR01656">
    <property type="entry name" value="Histidinol-ppas"/>
    <property type="match status" value="1"/>
</dbReference>
<reference evidence="11 12" key="1">
    <citation type="journal article" date="2003" name="Nature">
        <title>Genome divergence in two Prochlorococcus ecotypes reflects oceanic niche differentiation.</title>
        <authorList>
            <person name="Rocap G."/>
            <person name="Larimer F.W."/>
            <person name="Lamerdin J.E."/>
            <person name="Malfatti S."/>
            <person name="Chain P."/>
            <person name="Ahlgren N.A."/>
            <person name="Arellano A."/>
            <person name="Coleman M."/>
            <person name="Hauser L."/>
            <person name="Hess W.R."/>
            <person name="Johnson Z.I."/>
            <person name="Land M.L."/>
            <person name="Lindell D."/>
            <person name="Post A.F."/>
            <person name="Regala W."/>
            <person name="Shah M."/>
            <person name="Shaw S.L."/>
            <person name="Steglich C."/>
            <person name="Sullivan M.B."/>
            <person name="Ting C.S."/>
            <person name="Tolonen A."/>
            <person name="Webb E.A."/>
            <person name="Zinser E.R."/>
            <person name="Chisholm S.W."/>
        </authorList>
    </citation>
    <scope>NUCLEOTIDE SEQUENCE [LARGE SCALE GENOMIC DNA]</scope>
    <source>
        <strain evidence="12">CCMP1986 / NIES-2087 / MED4</strain>
    </source>
</reference>
<evidence type="ECO:0000256" key="6">
    <source>
        <dbReference type="ARBA" id="ARBA00031828"/>
    </source>
</evidence>
<evidence type="ECO:0000256" key="9">
    <source>
        <dbReference type="PIRSR" id="PIRSR004682-3"/>
    </source>
</evidence>
<dbReference type="eggNOG" id="COG0241">
    <property type="taxonomic scope" value="Bacteria"/>
</dbReference>
<dbReference type="GO" id="GO:0005737">
    <property type="term" value="C:cytoplasm"/>
    <property type="evidence" value="ECO:0007669"/>
    <property type="project" value="UniProtKB-SubCell"/>
</dbReference>
<evidence type="ECO:0000256" key="1">
    <source>
        <dbReference type="ARBA" id="ARBA00004496"/>
    </source>
</evidence>
<feature type="site" description="Stabilizes the phosphoryl group" evidence="9">
    <location>
        <position position="124"/>
    </location>
</feature>
<keyword evidence="4 7" id="KW-0378">Hydrolase</keyword>
<dbReference type="EC" id="3.1.3.-" evidence="7"/>
<keyword evidence="3 10" id="KW-0479">Metal-binding</keyword>
<dbReference type="GO" id="GO:0046872">
    <property type="term" value="F:metal ion binding"/>
    <property type="evidence" value="ECO:0007669"/>
    <property type="project" value="UniProtKB-KW"/>
</dbReference>
<dbReference type="STRING" id="59919.PMM1214"/>
<dbReference type="InterPro" id="IPR006543">
    <property type="entry name" value="Histidinol-phos"/>
</dbReference>
<dbReference type="OrthoDB" id="9801899at2"/>
<keyword evidence="5 7" id="KW-0119">Carbohydrate metabolism</keyword>
<dbReference type="RefSeq" id="WP_011132848.1">
    <property type="nucleotide sequence ID" value="NC_005072.1"/>
</dbReference>
<dbReference type="InterPro" id="IPR006549">
    <property type="entry name" value="HAD-SF_hydro_IIIA"/>
</dbReference>
<dbReference type="GO" id="GO:0005975">
    <property type="term" value="P:carbohydrate metabolic process"/>
    <property type="evidence" value="ECO:0007669"/>
    <property type="project" value="InterPro"/>
</dbReference>
<sequence length="216" mass="24727">MLDNGHHINFFYNNKLFLPKDNKLRPALFLDRDGVIIKEKHFISKATDVELENGINDLIYLANMLQLPIVIITNQSGIARKITKWENYFKVTEKMINLINKDNTIIAIYANGLGTESPNYSWRKPSPSMILNAANYLKLDLSKSLLVGDRLSDLISGFNAGLLNLFHVRTGHGNLEREDVKKFFSKNDHSDLIKIKYINKIGEELFHDLQVLVGQQ</sequence>
<dbReference type="InterPro" id="IPR023214">
    <property type="entry name" value="HAD_sf"/>
</dbReference>
<dbReference type="EMBL" id="BX548174">
    <property type="protein sequence ID" value="CAE19673.1"/>
    <property type="molecule type" value="Genomic_DNA"/>
</dbReference>
<feature type="binding site" evidence="10">
    <location>
        <position position="33"/>
    </location>
    <ligand>
        <name>Mg(2+)</name>
        <dbReference type="ChEBI" id="CHEBI:18420"/>
    </ligand>
</feature>
<dbReference type="GO" id="GO:0016791">
    <property type="term" value="F:phosphatase activity"/>
    <property type="evidence" value="ECO:0007669"/>
    <property type="project" value="InterPro"/>
</dbReference>
<accession>Q7V0P2</accession>
<dbReference type="AlphaFoldDB" id="Q7V0P2"/>
<dbReference type="PIRSF" id="PIRSF004682">
    <property type="entry name" value="GmhB"/>
    <property type="match status" value="1"/>
</dbReference>
<dbReference type="InterPro" id="IPR036412">
    <property type="entry name" value="HAD-like_sf"/>
</dbReference>
<feature type="binding site" evidence="10">
    <location>
        <position position="31"/>
    </location>
    <ligand>
        <name>Mg(2+)</name>
        <dbReference type="ChEBI" id="CHEBI:18420"/>
    </ligand>
</feature>
<comment type="subcellular location">
    <subcellularLocation>
        <location evidence="1 7">Cytoplasm</location>
    </subcellularLocation>
</comment>
<dbReference type="Gene3D" id="3.40.50.1000">
    <property type="entry name" value="HAD superfamily/HAD-like"/>
    <property type="match status" value="1"/>
</dbReference>
<dbReference type="Pfam" id="PF13242">
    <property type="entry name" value="Hydrolase_like"/>
    <property type="match status" value="1"/>
</dbReference>
<dbReference type="Proteomes" id="UP000001026">
    <property type="component" value="Chromosome"/>
</dbReference>
<evidence type="ECO:0000256" key="4">
    <source>
        <dbReference type="ARBA" id="ARBA00022801"/>
    </source>
</evidence>
<evidence type="ECO:0000256" key="8">
    <source>
        <dbReference type="PIRSR" id="PIRSR004682-1"/>
    </source>
</evidence>
<dbReference type="PANTHER" id="PTHR42891:SF1">
    <property type="entry name" value="D-GLYCERO-BETA-D-MANNO-HEPTOSE-1,7-BISPHOSPHATE 7-PHOSPHATASE"/>
    <property type="match status" value="1"/>
</dbReference>
<dbReference type="InterPro" id="IPR004446">
    <property type="entry name" value="Heptose_bisP_phosphatase"/>
</dbReference>
<dbReference type="HOGENOM" id="CLU_085077_3_1_3"/>
<feature type="binding site" evidence="10">
    <location>
        <position position="149"/>
    </location>
    <ligand>
        <name>Mg(2+)</name>
        <dbReference type="ChEBI" id="CHEBI:18420"/>
    </ligand>
</feature>
<dbReference type="KEGG" id="pmm:PMM1214"/>
<keyword evidence="2 7" id="KW-0963">Cytoplasm</keyword>
<protein>
    <recommendedName>
        <fullName evidence="6 7">D,D-heptose 1,7-bisphosphate phosphatase</fullName>
        <ecNumber evidence="7">3.1.3.-</ecNumber>
    </recommendedName>
</protein>
<evidence type="ECO:0000256" key="7">
    <source>
        <dbReference type="PIRNR" id="PIRNR004682"/>
    </source>
</evidence>
<evidence type="ECO:0000256" key="5">
    <source>
        <dbReference type="ARBA" id="ARBA00023277"/>
    </source>
</evidence>
<dbReference type="SUPFAM" id="SSF56784">
    <property type="entry name" value="HAD-like"/>
    <property type="match status" value="1"/>
</dbReference>
<evidence type="ECO:0000256" key="10">
    <source>
        <dbReference type="PIRSR" id="PIRSR004682-4"/>
    </source>
</evidence>
<feature type="site" description="Stabilizes the phosphoryl group" evidence="9">
    <location>
        <position position="73"/>
    </location>
</feature>
<evidence type="ECO:0000256" key="2">
    <source>
        <dbReference type="ARBA" id="ARBA00022490"/>
    </source>
</evidence>
<comment type="cofactor">
    <cofactor evidence="10">
        <name>Mg(2+)</name>
        <dbReference type="ChEBI" id="CHEBI:18420"/>
    </cofactor>
</comment>
<feature type="active site" description="Proton donor" evidence="8">
    <location>
        <position position="33"/>
    </location>
</feature>
<evidence type="ECO:0000313" key="12">
    <source>
        <dbReference type="Proteomes" id="UP000001026"/>
    </source>
</evidence>
<proteinExistence type="inferred from homology"/>
<evidence type="ECO:0000313" key="11">
    <source>
        <dbReference type="EMBL" id="CAE19673.1"/>
    </source>
</evidence>
<keyword evidence="10" id="KW-0460">Magnesium</keyword>
<feature type="active site" description="Nucleophile" evidence="8">
    <location>
        <position position="31"/>
    </location>
</feature>